<sequence>MIGAYQKTVSALLDRRGAGNVDLAPEIAGVPEHNRGFGHVKEPHQHKARAQLARLLKEWLRIVRGM</sequence>
<dbReference type="EMBL" id="SROY01000001">
    <property type="protein sequence ID" value="TLX22655.1"/>
    <property type="molecule type" value="Genomic_DNA"/>
</dbReference>
<gene>
    <name evidence="2" type="ORF">E5S66_01085</name>
</gene>
<dbReference type="InterPro" id="IPR046667">
    <property type="entry name" value="DUF6537"/>
</dbReference>
<dbReference type="RefSeq" id="WP_138346777.1">
    <property type="nucleotide sequence ID" value="NZ_SROY01000001.1"/>
</dbReference>
<organism evidence="2 3">
    <name type="scientific">Thermomonas fusca</name>
    <dbReference type="NCBI Taxonomy" id="215690"/>
    <lineage>
        <taxon>Bacteria</taxon>
        <taxon>Pseudomonadati</taxon>
        <taxon>Pseudomonadota</taxon>
        <taxon>Gammaproteobacteria</taxon>
        <taxon>Lysobacterales</taxon>
        <taxon>Lysobacteraceae</taxon>
        <taxon>Thermomonas</taxon>
    </lineage>
</organism>
<protein>
    <recommendedName>
        <fullName evidence="1">DUF6537 domain-containing protein</fullName>
    </recommendedName>
</protein>
<dbReference type="Pfam" id="PF20169">
    <property type="entry name" value="DUF6537"/>
    <property type="match status" value="1"/>
</dbReference>
<dbReference type="AlphaFoldDB" id="A0A5R9PGQ7"/>
<proteinExistence type="predicted"/>
<keyword evidence="3" id="KW-1185">Reference proteome</keyword>
<accession>A0A5R9PGQ7</accession>
<evidence type="ECO:0000259" key="1">
    <source>
        <dbReference type="Pfam" id="PF20169"/>
    </source>
</evidence>
<reference evidence="2 3" key="1">
    <citation type="submission" date="2019-04" db="EMBL/GenBank/DDBJ databases">
        <authorList>
            <person name="Grouzdev D.S."/>
            <person name="Nazina T.N."/>
        </authorList>
    </citation>
    <scope>NUCLEOTIDE SEQUENCE [LARGE SCALE GENOMIC DNA]</scope>
    <source>
        <strain evidence="2 3">SHC 3-19</strain>
    </source>
</reference>
<dbReference type="Proteomes" id="UP000308508">
    <property type="component" value="Unassembled WGS sequence"/>
</dbReference>
<feature type="domain" description="DUF6537" evidence="1">
    <location>
        <begin position="1"/>
        <end position="53"/>
    </location>
</feature>
<name>A0A5R9PGQ7_9GAMM</name>
<comment type="caution">
    <text evidence="2">The sequence shown here is derived from an EMBL/GenBank/DDBJ whole genome shotgun (WGS) entry which is preliminary data.</text>
</comment>
<evidence type="ECO:0000313" key="2">
    <source>
        <dbReference type="EMBL" id="TLX22655.1"/>
    </source>
</evidence>
<evidence type="ECO:0000313" key="3">
    <source>
        <dbReference type="Proteomes" id="UP000308508"/>
    </source>
</evidence>